<accession>A0ACA9PAJ8</accession>
<evidence type="ECO:0000313" key="1">
    <source>
        <dbReference type="EMBL" id="CAG8696273.1"/>
    </source>
</evidence>
<reference evidence="1" key="1">
    <citation type="submission" date="2021-06" db="EMBL/GenBank/DDBJ databases">
        <authorList>
            <person name="Kallberg Y."/>
            <person name="Tangrot J."/>
            <person name="Rosling A."/>
        </authorList>
    </citation>
    <scope>NUCLEOTIDE SEQUENCE</scope>
    <source>
        <strain evidence="1">CL356</strain>
    </source>
</reference>
<evidence type="ECO:0000313" key="2">
    <source>
        <dbReference type="Proteomes" id="UP000789525"/>
    </source>
</evidence>
<proteinExistence type="predicted"/>
<name>A0ACA9PAJ8_9GLOM</name>
<feature type="non-terminal residue" evidence="1">
    <location>
        <position position="72"/>
    </location>
</feature>
<protein>
    <submittedName>
        <fullName evidence="1">10256_t:CDS:1</fullName>
    </submittedName>
</protein>
<dbReference type="EMBL" id="CAJVPT010031051">
    <property type="protein sequence ID" value="CAG8696273.1"/>
    <property type="molecule type" value="Genomic_DNA"/>
</dbReference>
<sequence length="72" mass="8630">MVDVQDLEKPHNGFVEFCSTYDSILREKEPRINRRIVLQRSADMWKSIGEESRNSFKDLAEKKKKLYLMHFP</sequence>
<feature type="non-terminal residue" evidence="1">
    <location>
        <position position="1"/>
    </location>
</feature>
<dbReference type="Proteomes" id="UP000789525">
    <property type="component" value="Unassembled WGS sequence"/>
</dbReference>
<organism evidence="1 2">
    <name type="scientific">Acaulospora colombiana</name>
    <dbReference type="NCBI Taxonomy" id="27376"/>
    <lineage>
        <taxon>Eukaryota</taxon>
        <taxon>Fungi</taxon>
        <taxon>Fungi incertae sedis</taxon>
        <taxon>Mucoromycota</taxon>
        <taxon>Glomeromycotina</taxon>
        <taxon>Glomeromycetes</taxon>
        <taxon>Diversisporales</taxon>
        <taxon>Acaulosporaceae</taxon>
        <taxon>Acaulospora</taxon>
    </lineage>
</organism>
<keyword evidence="2" id="KW-1185">Reference proteome</keyword>
<gene>
    <name evidence="1" type="ORF">ACOLOM_LOCUS10040</name>
</gene>
<comment type="caution">
    <text evidence="1">The sequence shown here is derived from an EMBL/GenBank/DDBJ whole genome shotgun (WGS) entry which is preliminary data.</text>
</comment>